<dbReference type="PANTHER" id="PTHR12862">
    <property type="entry name" value="BADF TYPE ATPASE DOMAIN-CONTAINING PROTEIN"/>
    <property type="match status" value="1"/>
</dbReference>
<evidence type="ECO:0000313" key="4">
    <source>
        <dbReference type="Proteomes" id="UP001208692"/>
    </source>
</evidence>
<name>A0AAV5ASE5_9FLAO</name>
<dbReference type="GO" id="GO:0045127">
    <property type="term" value="F:N-acetylglucosamine kinase activity"/>
    <property type="evidence" value="ECO:0007669"/>
    <property type="project" value="InterPro"/>
</dbReference>
<accession>A0AAV5ASE5</accession>
<evidence type="ECO:0008006" key="5">
    <source>
        <dbReference type="Google" id="ProtNLM"/>
    </source>
</evidence>
<dbReference type="RefSeq" id="WP_264847128.1">
    <property type="nucleotide sequence ID" value="NZ_BPMA01000041.1"/>
</dbReference>
<dbReference type="Gene3D" id="1.10.720.160">
    <property type="match status" value="1"/>
</dbReference>
<comment type="caution">
    <text evidence="1">The sequence shown here is derived from an EMBL/GenBank/DDBJ whole genome shotgun (WGS) entry which is preliminary data.</text>
</comment>
<dbReference type="Proteomes" id="UP001207736">
    <property type="component" value="Unassembled WGS sequence"/>
</dbReference>
<keyword evidence="4" id="KW-1185">Reference proteome</keyword>
<protein>
    <recommendedName>
        <fullName evidence="5">N-acetylglucosamine kinase</fullName>
    </recommendedName>
</protein>
<dbReference type="SUPFAM" id="SSF53067">
    <property type="entry name" value="Actin-like ATPase domain"/>
    <property type="match status" value="2"/>
</dbReference>
<organism evidence="1 3">
    <name type="scientific">Capnocytophaga catalasegens</name>
    <dbReference type="NCBI Taxonomy" id="1004260"/>
    <lineage>
        <taxon>Bacteria</taxon>
        <taxon>Pseudomonadati</taxon>
        <taxon>Bacteroidota</taxon>
        <taxon>Flavobacteriia</taxon>
        <taxon>Flavobacteriales</taxon>
        <taxon>Flavobacteriaceae</taxon>
        <taxon>Capnocytophaga</taxon>
    </lineage>
</organism>
<dbReference type="EMBL" id="BQKA01000023">
    <property type="protein sequence ID" value="GJM50232.1"/>
    <property type="molecule type" value="Genomic_DNA"/>
</dbReference>
<dbReference type="InterPro" id="IPR043129">
    <property type="entry name" value="ATPase_NBD"/>
</dbReference>
<dbReference type="Proteomes" id="UP001208692">
    <property type="component" value="Unassembled WGS sequence"/>
</dbReference>
<evidence type="ECO:0000313" key="1">
    <source>
        <dbReference type="EMBL" id="GJM50232.1"/>
    </source>
</evidence>
<evidence type="ECO:0000313" key="3">
    <source>
        <dbReference type="Proteomes" id="UP001207736"/>
    </source>
</evidence>
<reference evidence="1 4" key="1">
    <citation type="submission" date="2021-11" db="EMBL/GenBank/DDBJ databases">
        <title>Draft genome sequence of Capnocytophaga sp. strain KC07075 isolated from cat oral cavity.</title>
        <authorList>
            <person name="Suzuki M."/>
            <person name="Imaoka K."/>
            <person name="Kimura M."/>
            <person name="Morikawa S."/>
            <person name="Maeda K."/>
        </authorList>
    </citation>
    <scope>NUCLEOTIDE SEQUENCE</scope>
    <source>
        <strain evidence="1">KC07075</strain>
        <strain evidence="2 4">KC07079</strain>
    </source>
</reference>
<sequence length="284" mass="32565">MILIVDSGATKADWTALNSSAEKLFETQTLGLNPEVLTEEVITERITSNFELFENRKNIKSIYFYGAGCGTERMISFLKKVLEKFFTNADIQVCEDTFAAVYATTRPEEKAIVCILGTGSNCSLWNGEKLVQAVDSLGYIVMDECSGNYFGKRLITDYFFKKMPDYLHKKFEEQFDLDSDVIKNHLYKLPNPNSYLATFARFLVENKTEDYCRDMVRKGVQLFVDHWIVQYEGCHELPINFVGSIAFYLQDILREVLAENNMKAGVILRKPIDGLVAYHIQKQK</sequence>
<proteinExistence type="predicted"/>
<dbReference type="Gene3D" id="3.30.420.40">
    <property type="match status" value="2"/>
</dbReference>
<gene>
    <name evidence="1" type="ORF">RCZ15_12050</name>
    <name evidence="2" type="ORF">RCZ16_17790</name>
</gene>
<dbReference type="InterPro" id="IPR039758">
    <property type="entry name" value="NAGK-like"/>
</dbReference>
<dbReference type="AlphaFoldDB" id="A0AAV5ASE5"/>
<dbReference type="CDD" id="cd24079">
    <property type="entry name" value="ASKHA_NBD_PG1100-like"/>
    <property type="match status" value="1"/>
</dbReference>
<dbReference type="PANTHER" id="PTHR12862:SF0">
    <property type="entry name" value="N-ACETYL-D-GLUCOSAMINE KINASE"/>
    <property type="match status" value="1"/>
</dbReference>
<evidence type="ECO:0000313" key="2">
    <source>
        <dbReference type="EMBL" id="GJM53463.1"/>
    </source>
</evidence>
<dbReference type="EMBL" id="BQKB01000041">
    <property type="protein sequence ID" value="GJM53463.1"/>
    <property type="molecule type" value="Genomic_DNA"/>
</dbReference>